<dbReference type="AlphaFoldDB" id="A0AAP0LTT3"/>
<evidence type="ECO:0000313" key="4">
    <source>
        <dbReference type="Proteomes" id="UP001428341"/>
    </source>
</evidence>
<organism evidence="3 4">
    <name type="scientific">Citrus x changshan-huyou</name>
    <dbReference type="NCBI Taxonomy" id="2935761"/>
    <lineage>
        <taxon>Eukaryota</taxon>
        <taxon>Viridiplantae</taxon>
        <taxon>Streptophyta</taxon>
        <taxon>Embryophyta</taxon>
        <taxon>Tracheophyta</taxon>
        <taxon>Spermatophyta</taxon>
        <taxon>Magnoliopsida</taxon>
        <taxon>eudicotyledons</taxon>
        <taxon>Gunneridae</taxon>
        <taxon>Pentapetalae</taxon>
        <taxon>rosids</taxon>
        <taxon>malvids</taxon>
        <taxon>Sapindales</taxon>
        <taxon>Rutaceae</taxon>
        <taxon>Aurantioideae</taxon>
        <taxon>Citrus</taxon>
    </lineage>
</organism>
<feature type="repeat" description="PPR" evidence="2">
    <location>
        <begin position="27"/>
        <end position="61"/>
    </location>
</feature>
<dbReference type="InterPro" id="IPR002885">
    <property type="entry name" value="PPR_rpt"/>
</dbReference>
<proteinExistence type="predicted"/>
<keyword evidence="1" id="KW-0677">Repeat</keyword>
<keyword evidence="4" id="KW-1185">Reference proteome</keyword>
<reference evidence="3 4" key="1">
    <citation type="submission" date="2024-05" db="EMBL/GenBank/DDBJ databases">
        <title>Haplotype-resolved chromosome-level genome assembly of Huyou (Citrus changshanensis).</title>
        <authorList>
            <person name="Miao C."/>
            <person name="Chen W."/>
            <person name="Wu Y."/>
            <person name="Wang L."/>
            <person name="Zhao S."/>
            <person name="Grierson D."/>
            <person name="Xu C."/>
            <person name="Chen K."/>
        </authorList>
    </citation>
    <scope>NUCLEOTIDE SEQUENCE [LARGE SCALE GENOMIC DNA]</scope>
    <source>
        <strain evidence="3">01-14</strain>
        <tissue evidence="3">Leaf</tissue>
    </source>
</reference>
<dbReference type="Pfam" id="PF12854">
    <property type="entry name" value="PPR_1"/>
    <property type="match status" value="1"/>
</dbReference>
<evidence type="ECO:0008006" key="5">
    <source>
        <dbReference type="Google" id="ProtNLM"/>
    </source>
</evidence>
<dbReference type="PROSITE" id="PS51375">
    <property type="entry name" value="PPR"/>
    <property type="match status" value="2"/>
</dbReference>
<dbReference type="NCBIfam" id="TIGR00756">
    <property type="entry name" value="PPR"/>
    <property type="match status" value="2"/>
</dbReference>
<sequence>MIPRSSGLTDKCREICGDMVKAGIKSDAHAYSILAKGYIRAQEPEKAEELLMAMIESGFHLNVVILTTIISEWCSDGGVDRAIEVFEKMCEHGVSPKAWRATGLTKEAKRILSKISNKEMTNEMKAEEEIPVESLDFITKKLQVPLILISYRYQM</sequence>
<evidence type="ECO:0000256" key="2">
    <source>
        <dbReference type="PROSITE-ProRule" id="PRU00708"/>
    </source>
</evidence>
<dbReference type="PANTHER" id="PTHR47931">
    <property type="entry name" value="OS01G0228400 PROTEIN"/>
    <property type="match status" value="1"/>
</dbReference>
<dbReference type="EMBL" id="JBCGBO010000007">
    <property type="protein sequence ID" value="KAK9187252.1"/>
    <property type="molecule type" value="Genomic_DNA"/>
</dbReference>
<evidence type="ECO:0000313" key="3">
    <source>
        <dbReference type="EMBL" id="KAK9187252.1"/>
    </source>
</evidence>
<comment type="caution">
    <text evidence="3">The sequence shown here is derived from an EMBL/GenBank/DDBJ whole genome shotgun (WGS) entry which is preliminary data.</text>
</comment>
<dbReference type="Proteomes" id="UP001428341">
    <property type="component" value="Unassembled WGS sequence"/>
</dbReference>
<protein>
    <recommendedName>
        <fullName evidence="5">Pentatricopeptide repeat-containing protein</fullName>
    </recommendedName>
</protein>
<dbReference type="PANTHER" id="PTHR47931:SF1">
    <property type="entry name" value="PPR CONTAINING PLANT-LIKE PROTEIN"/>
    <property type="match status" value="1"/>
</dbReference>
<accession>A0AAP0LTT3</accession>
<gene>
    <name evidence="3" type="ORF">WN944_018644</name>
</gene>
<evidence type="ECO:0000256" key="1">
    <source>
        <dbReference type="ARBA" id="ARBA00022737"/>
    </source>
</evidence>
<name>A0AAP0LTT3_9ROSI</name>
<feature type="repeat" description="PPR" evidence="2">
    <location>
        <begin position="62"/>
        <end position="96"/>
    </location>
</feature>
<dbReference type="Gene3D" id="1.25.40.10">
    <property type="entry name" value="Tetratricopeptide repeat domain"/>
    <property type="match status" value="1"/>
</dbReference>
<dbReference type="InterPro" id="IPR011990">
    <property type="entry name" value="TPR-like_helical_dom_sf"/>
</dbReference>